<dbReference type="Pfam" id="PF00939">
    <property type="entry name" value="Na_sulph_symp"/>
    <property type="match status" value="1"/>
</dbReference>
<feature type="transmembrane region" description="Helical" evidence="8">
    <location>
        <begin position="230"/>
        <end position="252"/>
    </location>
</feature>
<protein>
    <recommendedName>
        <fullName evidence="3">Sodium-dependent dicarboxylate transporter SdcS</fullName>
    </recommendedName>
    <alternativeName>
        <fullName evidence="7">Na(+)/dicarboxylate symporter</fullName>
    </alternativeName>
</protein>
<evidence type="ECO:0000256" key="6">
    <source>
        <dbReference type="ARBA" id="ARBA00023136"/>
    </source>
</evidence>
<evidence type="ECO:0000256" key="2">
    <source>
        <dbReference type="ARBA" id="ARBA00006772"/>
    </source>
</evidence>
<dbReference type="PANTHER" id="PTHR10283:SF82">
    <property type="entry name" value="SOLUTE CARRIER FAMILY 13 MEMBER 2"/>
    <property type="match status" value="1"/>
</dbReference>
<proteinExistence type="inferred from homology"/>
<accession>A0ABT8QQ64</accession>
<evidence type="ECO:0000256" key="7">
    <source>
        <dbReference type="ARBA" id="ARBA00031174"/>
    </source>
</evidence>
<evidence type="ECO:0000313" key="10">
    <source>
        <dbReference type="Proteomes" id="UP001176021"/>
    </source>
</evidence>
<evidence type="ECO:0000256" key="5">
    <source>
        <dbReference type="ARBA" id="ARBA00022989"/>
    </source>
</evidence>
<dbReference type="EMBL" id="JAMJEV010000005">
    <property type="protein sequence ID" value="MDO0822734.1"/>
    <property type="molecule type" value="Genomic_DNA"/>
</dbReference>
<feature type="transmembrane region" description="Helical" evidence="8">
    <location>
        <begin position="455"/>
        <end position="471"/>
    </location>
</feature>
<dbReference type="PANTHER" id="PTHR10283">
    <property type="entry name" value="SOLUTE CARRIER FAMILY 13 MEMBER"/>
    <property type="match status" value="1"/>
</dbReference>
<gene>
    <name evidence="9" type="ORF">M8H41_07710</name>
</gene>
<evidence type="ECO:0000256" key="4">
    <source>
        <dbReference type="ARBA" id="ARBA00022692"/>
    </source>
</evidence>
<feature type="transmembrane region" description="Helical" evidence="8">
    <location>
        <begin position="184"/>
        <end position="203"/>
    </location>
</feature>
<evidence type="ECO:0000313" key="9">
    <source>
        <dbReference type="EMBL" id="MDO0822734.1"/>
    </source>
</evidence>
<feature type="transmembrane region" description="Helical" evidence="8">
    <location>
        <begin position="403"/>
        <end position="419"/>
    </location>
</feature>
<feature type="transmembrane region" description="Helical" evidence="8">
    <location>
        <begin position="281"/>
        <end position="297"/>
    </location>
</feature>
<evidence type="ECO:0000256" key="1">
    <source>
        <dbReference type="ARBA" id="ARBA00004141"/>
    </source>
</evidence>
<dbReference type="InterPro" id="IPR001898">
    <property type="entry name" value="SLC13A/DASS"/>
</dbReference>
<feature type="transmembrane region" description="Helical" evidence="8">
    <location>
        <begin position="425"/>
        <end position="443"/>
    </location>
</feature>
<feature type="transmembrane region" description="Helical" evidence="8">
    <location>
        <begin position="97"/>
        <end position="121"/>
    </location>
</feature>
<keyword evidence="6 8" id="KW-0472">Membrane</keyword>
<feature type="transmembrane region" description="Helical" evidence="8">
    <location>
        <begin position="333"/>
        <end position="356"/>
    </location>
</feature>
<feature type="transmembrane region" description="Helical" evidence="8">
    <location>
        <begin position="133"/>
        <end position="151"/>
    </location>
</feature>
<feature type="transmembrane region" description="Helical" evidence="8">
    <location>
        <begin position="20"/>
        <end position="40"/>
    </location>
</feature>
<keyword evidence="5 8" id="KW-1133">Transmembrane helix</keyword>
<evidence type="ECO:0000256" key="3">
    <source>
        <dbReference type="ARBA" id="ARBA00020150"/>
    </source>
</evidence>
<keyword evidence="4 8" id="KW-0812">Transmembrane</keyword>
<organism evidence="9 10">
    <name type="scientific">Desulfosporosinus nitroreducens</name>
    <dbReference type="NCBI Taxonomy" id="2018668"/>
    <lineage>
        <taxon>Bacteria</taxon>
        <taxon>Bacillati</taxon>
        <taxon>Bacillota</taxon>
        <taxon>Clostridia</taxon>
        <taxon>Eubacteriales</taxon>
        <taxon>Desulfitobacteriaceae</taxon>
        <taxon>Desulfosporosinus</taxon>
    </lineage>
</organism>
<reference evidence="9" key="1">
    <citation type="submission" date="2022-05" db="EMBL/GenBank/DDBJ databases">
        <title>Expanded diversity of anoxic marine methylotrophy in a Black Sea sulfate reducing microorganism.</title>
        <authorList>
            <person name="Fischer P.Q."/>
            <person name="Stams A.J.M."/>
            <person name="Villanueva L."/>
            <person name="Sousa D.Z."/>
        </authorList>
    </citation>
    <scope>NUCLEOTIDE SEQUENCE</scope>
    <source>
        <strain evidence="9">P130</strain>
    </source>
</reference>
<sequence>MSQNAKPVSTNLVPNKTNNNAMLILKWIISILVPVIIFMVPESASFTPAVRGFLAITFWGVFCMATEIIPSTLAALMLPVFYILFNVAKPAQAFAPWTSTVIWIAVGGIIIASILMTSGLAKRIAYFTILKSGGSFSGVLIGLAVAGIVINPFVPSVMGKLAIMVPIAIGVCQALGFEPKSKGASAVMLAAFIGIASTRIGFYTGDGGIPMMMNIVAGITKSSVSWTQYAYHNLLISIIFTALSIGIIIAALKPEKVMAKRDVIVEKYAELGLMNSNEKKVAVLLGITILGLVTDSIHKIDPAWIFMVIALITFLPGINLMNEEKLGKLNYKILFFVAGCMAIGTVAGTSGAGKWMADLIFPLLSGASPLQTSVTVWFVGVLLNFALTPLAAMASFTGPITEICIQAGINPLPVIYAFLNGLDQYLLPYEFAGLLFVYSYGYISMNSLVKVIGPKLILSGVFIALIAYPYWKLIGLF</sequence>
<feature type="transmembrane region" description="Helical" evidence="8">
    <location>
        <begin position="303"/>
        <end position="321"/>
    </location>
</feature>
<comment type="caution">
    <text evidence="9">The sequence shown here is derived from an EMBL/GenBank/DDBJ whole genome shotgun (WGS) entry which is preliminary data.</text>
</comment>
<dbReference type="Proteomes" id="UP001176021">
    <property type="component" value="Unassembled WGS sequence"/>
</dbReference>
<evidence type="ECO:0000256" key="8">
    <source>
        <dbReference type="SAM" id="Phobius"/>
    </source>
</evidence>
<feature type="transmembrane region" description="Helical" evidence="8">
    <location>
        <begin position="376"/>
        <end position="396"/>
    </location>
</feature>
<comment type="similarity">
    <text evidence="2">Belongs to the SLC13A/DASS transporter (TC 2.A.47) family. NADC subfamily.</text>
</comment>
<name>A0ABT8QQ64_9FIRM</name>
<keyword evidence="10" id="KW-1185">Reference proteome</keyword>
<dbReference type="RefSeq" id="WP_301999314.1">
    <property type="nucleotide sequence ID" value="NZ_JAMJEV010000005.1"/>
</dbReference>
<comment type="subcellular location">
    <subcellularLocation>
        <location evidence="1">Membrane</location>
        <topology evidence="1">Multi-pass membrane protein</topology>
    </subcellularLocation>
</comment>
<feature type="transmembrane region" description="Helical" evidence="8">
    <location>
        <begin position="52"/>
        <end position="85"/>
    </location>
</feature>